<dbReference type="Gene3D" id="1.50.10.10">
    <property type="match status" value="1"/>
</dbReference>
<name>A0A9X2D9Q0_9ACTN</name>
<dbReference type="EMBL" id="JAMOIL010000017">
    <property type="protein sequence ID" value="MCM0621377.1"/>
    <property type="molecule type" value="Genomic_DNA"/>
</dbReference>
<dbReference type="InterPro" id="IPR012341">
    <property type="entry name" value="6hp_glycosidase-like_sf"/>
</dbReference>
<gene>
    <name evidence="5" type="ORF">M8330_13865</name>
</gene>
<sequence length="550" mass="60809">MSHVNGMHAVLALRPEVAGRSVDLRWDADPAEFRWVYRDEGGPTIRAAFDGAETIRLRGDGKTVLRISDAAGTLTPFTGTYLFDDPVDDAPVFTSYETGRRYRVTLLEGSCEVTGSGVLGETPRSVLLGGCGGPWEASIEELTSHRAPYRAERPFDDVVSASAAAFGTYLDTIAPWRDEGTPAVDLAAYVLWSATVAPSGYLTRESVLMSKHWMDKVWSWDHCFNALALAPGLPDEALDQFLVPFDHQDGSGALPDSVTQSEVLYNYVKPPIHGWALARLRATAARTLTHEELSSLHDRLAAWTNFWLEHRRVPGWRIPHYQHGNDSGWDNSTTFDRERVVESPDLAAFLVVQLDVLAGLADELGRPSGQWARERDDMLRALTDKLWTGDGFVARGVRDGRASSGSSLLNTLPLVLGDRLPVASRDVLVTDVTEHLTPWGLATEPVGSPLYEDDGYWRGPIWAPSTALVEDGLRRCGESDLADQVSARFRHLCEASGFAENFNARTGEGQRDRAYTWTAAVYLMLAADHQRREGSEVHQHRTRAATRDRV</sequence>
<evidence type="ECO:0000256" key="1">
    <source>
        <dbReference type="ARBA" id="ARBA00010833"/>
    </source>
</evidence>
<dbReference type="SUPFAM" id="SSF48208">
    <property type="entry name" value="Six-hairpin glycosidases"/>
    <property type="match status" value="1"/>
</dbReference>
<accession>A0A9X2D9Q0</accession>
<dbReference type="RefSeq" id="WP_250827811.1">
    <property type="nucleotide sequence ID" value="NZ_JAMOIL010000017.1"/>
</dbReference>
<comment type="similarity">
    <text evidence="1">Belongs to the glycosyl hydrolase 63 family.</text>
</comment>
<keyword evidence="6" id="KW-1185">Reference proteome</keyword>
<dbReference type="Proteomes" id="UP001139485">
    <property type="component" value="Unassembled WGS sequence"/>
</dbReference>
<protein>
    <recommendedName>
        <fullName evidence="4">Mannosylglycerate hydrolase MGH1-like glycoside hydrolase domain-containing protein</fullName>
    </recommendedName>
</protein>
<dbReference type="PANTHER" id="PTHR10412:SF11">
    <property type="entry name" value="MANNOSYL-OLIGOSACCHARIDE GLUCOSIDASE"/>
    <property type="match status" value="1"/>
</dbReference>
<comment type="caution">
    <text evidence="5">The sequence shown here is derived from an EMBL/GenBank/DDBJ whole genome shotgun (WGS) entry which is preliminary data.</text>
</comment>
<keyword evidence="3" id="KW-0326">Glycosidase</keyword>
<reference evidence="5" key="1">
    <citation type="submission" date="2022-05" db="EMBL/GenBank/DDBJ databases">
        <authorList>
            <person name="Tuo L."/>
        </authorList>
    </citation>
    <scope>NUCLEOTIDE SEQUENCE</scope>
    <source>
        <strain evidence="5">BSK12Z-4</strain>
    </source>
</reference>
<dbReference type="AlphaFoldDB" id="A0A9X2D9Q0"/>
<evidence type="ECO:0000256" key="2">
    <source>
        <dbReference type="ARBA" id="ARBA00022801"/>
    </source>
</evidence>
<dbReference type="InterPro" id="IPR004888">
    <property type="entry name" value="Glycoside_hydrolase_63"/>
</dbReference>
<feature type="domain" description="Mannosylglycerate hydrolase MGH1-like glycoside hydrolase" evidence="4">
    <location>
        <begin position="216"/>
        <end position="518"/>
    </location>
</feature>
<evidence type="ECO:0000259" key="4">
    <source>
        <dbReference type="Pfam" id="PF22422"/>
    </source>
</evidence>
<dbReference type="PANTHER" id="PTHR10412">
    <property type="entry name" value="MANNOSYL-OLIGOSACCHARIDE GLUCOSIDASE"/>
    <property type="match status" value="1"/>
</dbReference>
<proteinExistence type="inferred from homology"/>
<keyword evidence="2" id="KW-0378">Hydrolase</keyword>
<evidence type="ECO:0000313" key="6">
    <source>
        <dbReference type="Proteomes" id="UP001139485"/>
    </source>
</evidence>
<evidence type="ECO:0000313" key="5">
    <source>
        <dbReference type="EMBL" id="MCM0621377.1"/>
    </source>
</evidence>
<dbReference type="Pfam" id="PF22422">
    <property type="entry name" value="MGH1-like_GH"/>
    <property type="match status" value="1"/>
</dbReference>
<evidence type="ECO:0000256" key="3">
    <source>
        <dbReference type="ARBA" id="ARBA00023295"/>
    </source>
</evidence>
<dbReference type="GO" id="GO:0004573">
    <property type="term" value="F:Glc3Man9GlcNAc2 oligosaccharide glucosidase activity"/>
    <property type="evidence" value="ECO:0007669"/>
    <property type="project" value="InterPro"/>
</dbReference>
<organism evidence="5 6">
    <name type="scientific">Nocardioides bruguierae</name>
    <dbReference type="NCBI Taxonomy" id="2945102"/>
    <lineage>
        <taxon>Bacteria</taxon>
        <taxon>Bacillati</taxon>
        <taxon>Actinomycetota</taxon>
        <taxon>Actinomycetes</taxon>
        <taxon>Propionibacteriales</taxon>
        <taxon>Nocardioidaceae</taxon>
        <taxon>Nocardioides</taxon>
    </lineage>
</organism>
<dbReference type="GO" id="GO:0009311">
    <property type="term" value="P:oligosaccharide metabolic process"/>
    <property type="evidence" value="ECO:0007669"/>
    <property type="project" value="InterPro"/>
</dbReference>
<dbReference type="GO" id="GO:0006487">
    <property type="term" value="P:protein N-linked glycosylation"/>
    <property type="evidence" value="ECO:0007669"/>
    <property type="project" value="TreeGrafter"/>
</dbReference>
<dbReference type="InterPro" id="IPR054491">
    <property type="entry name" value="MGH1-like_GH"/>
</dbReference>
<dbReference type="InterPro" id="IPR008928">
    <property type="entry name" value="6-hairpin_glycosidase_sf"/>
</dbReference>